<accession>A0A6A5WDU0</accession>
<dbReference type="EMBL" id="ML977597">
    <property type="protein sequence ID" value="KAF1999278.1"/>
    <property type="molecule type" value="Genomic_DNA"/>
</dbReference>
<reference evidence="2" key="1">
    <citation type="journal article" date="2020" name="Stud. Mycol.">
        <title>101 Dothideomycetes genomes: a test case for predicting lifestyles and emergence of pathogens.</title>
        <authorList>
            <person name="Haridas S."/>
            <person name="Albert R."/>
            <person name="Binder M."/>
            <person name="Bloem J."/>
            <person name="Labutti K."/>
            <person name="Salamov A."/>
            <person name="Andreopoulos B."/>
            <person name="Baker S."/>
            <person name="Barry K."/>
            <person name="Bills G."/>
            <person name="Bluhm B."/>
            <person name="Cannon C."/>
            <person name="Castanera R."/>
            <person name="Culley D."/>
            <person name="Daum C."/>
            <person name="Ezra D."/>
            <person name="Gonzalez J."/>
            <person name="Henrissat B."/>
            <person name="Kuo A."/>
            <person name="Liang C."/>
            <person name="Lipzen A."/>
            <person name="Lutzoni F."/>
            <person name="Magnuson J."/>
            <person name="Mondo S."/>
            <person name="Nolan M."/>
            <person name="Ohm R."/>
            <person name="Pangilinan J."/>
            <person name="Park H.-J."/>
            <person name="Ramirez L."/>
            <person name="Alfaro M."/>
            <person name="Sun H."/>
            <person name="Tritt A."/>
            <person name="Yoshinaga Y."/>
            <person name="Zwiers L.-H."/>
            <person name="Turgeon B."/>
            <person name="Goodwin S."/>
            <person name="Spatafora J."/>
            <person name="Crous P."/>
            <person name="Grigoriev I."/>
        </authorList>
    </citation>
    <scope>NUCLEOTIDE SEQUENCE</scope>
    <source>
        <strain evidence="2">CBS 123094</strain>
    </source>
</reference>
<gene>
    <name evidence="2" type="ORF">P154DRAFT_437676</name>
</gene>
<keyword evidence="3" id="KW-1185">Reference proteome</keyword>
<organism evidence="2 3">
    <name type="scientific">Amniculicola lignicola CBS 123094</name>
    <dbReference type="NCBI Taxonomy" id="1392246"/>
    <lineage>
        <taxon>Eukaryota</taxon>
        <taxon>Fungi</taxon>
        <taxon>Dikarya</taxon>
        <taxon>Ascomycota</taxon>
        <taxon>Pezizomycotina</taxon>
        <taxon>Dothideomycetes</taxon>
        <taxon>Pleosporomycetidae</taxon>
        <taxon>Pleosporales</taxon>
        <taxon>Amniculicolaceae</taxon>
        <taxon>Amniculicola</taxon>
    </lineage>
</organism>
<sequence>KDLFIYILFNPSLPSYLFFVINLYCKIILDINLSQLELQIFKVSKELLYVRFLLIFIIMLANSTLI</sequence>
<dbReference type="OrthoDB" id="3709982at2759"/>
<name>A0A6A5WDU0_9PLEO</name>
<feature type="transmembrane region" description="Helical" evidence="1">
    <location>
        <begin position="46"/>
        <end position="65"/>
    </location>
</feature>
<evidence type="ECO:0000313" key="2">
    <source>
        <dbReference type="EMBL" id="KAF1999278.1"/>
    </source>
</evidence>
<proteinExistence type="predicted"/>
<dbReference type="Proteomes" id="UP000799779">
    <property type="component" value="Unassembled WGS sequence"/>
</dbReference>
<keyword evidence="1" id="KW-0472">Membrane</keyword>
<evidence type="ECO:0000256" key="1">
    <source>
        <dbReference type="SAM" id="Phobius"/>
    </source>
</evidence>
<feature type="non-terminal residue" evidence="2">
    <location>
        <position position="1"/>
    </location>
</feature>
<evidence type="ECO:0000313" key="3">
    <source>
        <dbReference type="Proteomes" id="UP000799779"/>
    </source>
</evidence>
<keyword evidence="1" id="KW-0812">Transmembrane</keyword>
<dbReference type="AlphaFoldDB" id="A0A6A5WDU0"/>
<feature type="transmembrane region" description="Helical" evidence="1">
    <location>
        <begin position="6"/>
        <end position="25"/>
    </location>
</feature>
<protein>
    <submittedName>
        <fullName evidence="2">Uncharacterized protein</fullName>
    </submittedName>
</protein>
<keyword evidence="1" id="KW-1133">Transmembrane helix</keyword>